<feature type="transmembrane region" description="Helical" evidence="2">
    <location>
        <begin position="215"/>
        <end position="240"/>
    </location>
</feature>
<dbReference type="InterPro" id="IPR011701">
    <property type="entry name" value="MFS"/>
</dbReference>
<keyword evidence="4" id="KW-1185">Reference proteome</keyword>
<dbReference type="InterPro" id="IPR036259">
    <property type="entry name" value="MFS_trans_sf"/>
</dbReference>
<feature type="transmembrane region" description="Helical" evidence="2">
    <location>
        <begin position="146"/>
        <end position="166"/>
    </location>
</feature>
<dbReference type="Proteomes" id="UP001501470">
    <property type="component" value="Unassembled WGS sequence"/>
</dbReference>
<keyword evidence="2" id="KW-0472">Membrane</keyword>
<gene>
    <name evidence="3" type="ORF">GCM10009827_005840</name>
</gene>
<sequence>MLQLWAAVLRQPFATALAVTNLFTRLSAGAVALALVLLLQHERGSFGAAGFVAGVFAVGTAAAAPIVGRLVDRTGQTPVLLVTAALHGGSLLGVAARPSAPLWVLAALAGVAGAARPPVAACMRGIWIAMLGEGAQLRASYRLESALLEVGFIAGPVVAGAVVAVGRPALGLVLTAGLAVVATAAFALLPPAPAWRPAPRAARAGVLGPLRAPAVLSLVGSRAALGVAIGAVQVAAAAFATAGGRAGFAGVLLGGFAAGSLLGSLGPHVTPARFTLLSAAMALVLAPLLLPAGLWWLAGLFVLAGAPLAPLNALAYELTDLAAPPGTGTEARMWTSTATAAGAALGSALAGAAVDGAAPRAAVAVALAGAVAAAAVTLLTHRTVTAPGEPRRPASGGGGGLGQRQQDEEAGVAGA</sequence>
<feature type="transmembrane region" description="Helical" evidence="2">
    <location>
        <begin position="172"/>
        <end position="194"/>
    </location>
</feature>
<dbReference type="Pfam" id="PF07690">
    <property type="entry name" value="MFS_1"/>
    <property type="match status" value="1"/>
</dbReference>
<dbReference type="RefSeq" id="WP_344499168.1">
    <property type="nucleotide sequence ID" value="NZ_BAAAQD010000001.1"/>
</dbReference>
<feature type="transmembrane region" description="Helical" evidence="2">
    <location>
        <begin position="12"/>
        <end position="39"/>
    </location>
</feature>
<evidence type="ECO:0008006" key="5">
    <source>
        <dbReference type="Google" id="ProtNLM"/>
    </source>
</evidence>
<proteinExistence type="predicted"/>
<keyword evidence="2" id="KW-1133">Transmembrane helix</keyword>
<evidence type="ECO:0000313" key="3">
    <source>
        <dbReference type="EMBL" id="GAA1500329.1"/>
    </source>
</evidence>
<dbReference type="PANTHER" id="PTHR23542:SF1">
    <property type="entry name" value="MAJOR FACILITATOR SUPERFAMILY (MFS) PROFILE DOMAIN-CONTAINING PROTEIN"/>
    <property type="match status" value="1"/>
</dbReference>
<feature type="transmembrane region" description="Helical" evidence="2">
    <location>
        <begin position="246"/>
        <end position="265"/>
    </location>
</feature>
<evidence type="ECO:0000256" key="2">
    <source>
        <dbReference type="SAM" id="Phobius"/>
    </source>
</evidence>
<dbReference type="Gene3D" id="1.20.1250.20">
    <property type="entry name" value="MFS general substrate transporter like domains"/>
    <property type="match status" value="1"/>
</dbReference>
<feature type="transmembrane region" description="Helical" evidence="2">
    <location>
        <begin position="361"/>
        <end position="380"/>
    </location>
</feature>
<feature type="region of interest" description="Disordered" evidence="1">
    <location>
        <begin position="384"/>
        <end position="415"/>
    </location>
</feature>
<protein>
    <recommendedName>
        <fullName evidence="5">MFS transporter</fullName>
    </recommendedName>
</protein>
<dbReference type="SUPFAM" id="SSF103473">
    <property type="entry name" value="MFS general substrate transporter"/>
    <property type="match status" value="1"/>
</dbReference>
<organism evidence="3 4">
    <name type="scientific">Dactylosporangium maewongense</name>
    <dbReference type="NCBI Taxonomy" id="634393"/>
    <lineage>
        <taxon>Bacteria</taxon>
        <taxon>Bacillati</taxon>
        <taxon>Actinomycetota</taxon>
        <taxon>Actinomycetes</taxon>
        <taxon>Micromonosporales</taxon>
        <taxon>Micromonosporaceae</taxon>
        <taxon>Dactylosporangium</taxon>
    </lineage>
</organism>
<feature type="transmembrane region" description="Helical" evidence="2">
    <location>
        <begin position="102"/>
        <end position="126"/>
    </location>
</feature>
<dbReference type="PANTHER" id="PTHR23542">
    <property type="match status" value="1"/>
</dbReference>
<name>A0ABN1ZK98_9ACTN</name>
<feature type="transmembrane region" description="Helical" evidence="2">
    <location>
        <begin position="45"/>
        <end position="67"/>
    </location>
</feature>
<accession>A0ABN1ZK98</accession>
<comment type="caution">
    <text evidence="3">The sequence shown here is derived from an EMBL/GenBank/DDBJ whole genome shotgun (WGS) entry which is preliminary data.</text>
</comment>
<evidence type="ECO:0000313" key="4">
    <source>
        <dbReference type="Proteomes" id="UP001501470"/>
    </source>
</evidence>
<keyword evidence="2" id="KW-0812">Transmembrane</keyword>
<feature type="transmembrane region" description="Helical" evidence="2">
    <location>
        <begin position="79"/>
        <end position="96"/>
    </location>
</feature>
<feature type="transmembrane region" description="Helical" evidence="2">
    <location>
        <begin position="277"/>
        <end position="298"/>
    </location>
</feature>
<evidence type="ECO:0000256" key="1">
    <source>
        <dbReference type="SAM" id="MobiDB-lite"/>
    </source>
</evidence>
<dbReference type="EMBL" id="BAAAQD010000001">
    <property type="protein sequence ID" value="GAA1500329.1"/>
    <property type="molecule type" value="Genomic_DNA"/>
</dbReference>
<reference evidence="3 4" key="1">
    <citation type="journal article" date="2019" name="Int. J. Syst. Evol. Microbiol.">
        <title>The Global Catalogue of Microorganisms (GCM) 10K type strain sequencing project: providing services to taxonomists for standard genome sequencing and annotation.</title>
        <authorList>
            <consortium name="The Broad Institute Genomics Platform"/>
            <consortium name="The Broad Institute Genome Sequencing Center for Infectious Disease"/>
            <person name="Wu L."/>
            <person name="Ma J."/>
        </authorList>
    </citation>
    <scope>NUCLEOTIDE SEQUENCE [LARGE SCALE GENOMIC DNA]</scope>
    <source>
        <strain evidence="3 4">JCM 15933</strain>
    </source>
</reference>